<proteinExistence type="predicted"/>
<comment type="caution">
    <text evidence="3">The sequence shown here is derived from an EMBL/GenBank/DDBJ whole genome shotgun (WGS) entry which is preliminary data.</text>
</comment>
<name>A0A644UX94_9ZZZZ</name>
<evidence type="ECO:0000313" key="2">
    <source>
        <dbReference type="EMBL" id="MPL83199.1"/>
    </source>
</evidence>
<evidence type="ECO:0008006" key="4">
    <source>
        <dbReference type="Google" id="ProtNLM"/>
    </source>
</evidence>
<organism evidence="3">
    <name type="scientific">bioreactor metagenome</name>
    <dbReference type="NCBI Taxonomy" id="1076179"/>
    <lineage>
        <taxon>unclassified sequences</taxon>
        <taxon>metagenomes</taxon>
        <taxon>ecological metagenomes</taxon>
    </lineage>
</organism>
<keyword evidence="1" id="KW-1133">Transmembrane helix</keyword>
<accession>A0A644UX94</accession>
<feature type="transmembrane region" description="Helical" evidence="1">
    <location>
        <begin position="12"/>
        <end position="42"/>
    </location>
</feature>
<protein>
    <recommendedName>
        <fullName evidence="4">DUF3096 domain-containing protein</fullName>
    </recommendedName>
</protein>
<keyword evidence="1" id="KW-0472">Membrane</keyword>
<dbReference type="EMBL" id="VSSQ01000177">
    <property type="protein sequence ID" value="MPL83511.1"/>
    <property type="molecule type" value="Genomic_DNA"/>
</dbReference>
<evidence type="ECO:0000256" key="1">
    <source>
        <dbReference type="SAM" id="Phobius"/>
    </source>
</evidence>
<gene>
    <name evidence="2" type="ORF">SDC9_29149</name>
    <name evidence="3" type="ORF">SDC9_29466</name>
</gene>
<dbReference type="AlphaFoldDB" id="A0A644UX94"/>
<sequence length="45" mass="4743">MKSNNTNLAIGIIAIIAGLLVIVFPNIVAYVIGLVLIAYGVLNFL</sequence>
<evidence type="ECO:0000313" key="3">
    <source>
        <dbReference type="EMBL" id="MPL83511.1"/>
    </source>
</evidence>
<keyword evidence="1" id="KW-0812">Transmembrane</keyword>
<reference evidence="3" key="1">
    <citation type="submission" date="2019-08" db="EMBL/GenBank/DDBJ databases">
        <authorList>
            <person name="Kucharzyk K."/>
            <person name="Murdoch R.W."/>
            <person name="Higgins S."/>
            <person name="Loffler F."/>
        </authorList>
    </citation>
    <scope>NUCLEOTIDE SEQUENCE</scope>
</reference>
<dbReference type="EMBL" id="VSSQ01000173">
    <property type="protein sequence ID" value="MPL83199.1"/>
    <property type="molecule type" value="Genomic_DNA"/>
</dbReference>